<dbReference type="PANTHER" id="PTHR11214">
    <property type="entry name" value="BETA-1,3-N-ACETYLGLUCOSAMINYLTRANSFERASE"/>
    <property type="match status" value="1"/>
</dbReference>
<organism evidence="13">
    <name type="scientific">Hymenolepis diminuta</name>
    <name type="common">Rat tapeworm</name>
    <dbReference type="NCBI Taxonomy" id="6216"/>
    <lineage>
        <taxon>Eukaryota</taxon>
        <taxon>Metazoa</taxon>
        <taxon>Spiralia</taxon>
        <taxon>Lophotrochozoa</taxon>
        <taxon>Platyhelminthes</taxon>
        <taxon>Cestoda</taxon>
        <taxon>Eucestoda</taxon>
        <taxon>Cyclophyllidea</taxon>
        <taxon>Hymenolepididae</taxon>
        <taxon>Hymenolepis</taxon>
    </lineage>
</organism>
<dbReference type="InterPro" id="IPR002659">
    <property type="entry name" value="Glyco_trans_31"/>
</dbReference>
<evidence type="ECO:0000256" key="6">
    <source>
        <dbReference type="ARBA" id="ARBA00022968"/>
    </source>
</evidence>
<dbReference type="AlphaFoldDB" id="A0A0R3SS59"/>
<dbReference type="EMBL" id="UYSG01011024">
    <property type="protein sequence ID" value="VDL60408.1"/>
    <property type="molecule type" value="Genomic_DNA"/>
</dbReference>
<dbReference type="GO" id="GO:0016758">
    <property type="term" value="F:hexosyltransferase activity"/>
    <property type="evidence" value="ECO:0007669"/>
    <property type="project" value="InterPro"/>
</dbReference>
<accession>A0A0R3SS59</accession>
<comment type="similarity">
    <text evidence="2 10">Belongs to the glycosyltransferase 31 family.</text>
</comment>
<dbReference type="WBParaSite" id="HDID_0000809201-mRNA-1">
    <property type="protein sequence ID" value="HDID_0000809201-mRNA-1"/>
    <property type="gene ID" value="HDID_0000809201"/>
</dbReference>
<keyword evidence="4" id="KW-0808">Transferase</keyword>
<evidence type="ECO:0000256" key="7">
    <source>
        <dbReference type="ARBA" id="ARBA00022989"/>
    </source>
</evidence>
<keyword evidence="6" id="KW-0735">Signal-anchor</keyword>
<dbReference type="EC" id="2.4.1.-" evidence="10"/>
<reference evidence="13" key="1">
    <citation type="submission" date="2017-02" db="UniProtKB">
        <authorList>
            <consortium name="WormBaseParasite"/>
        </authorList>
    </citation>
    <scope>IDENTIFICATION</scope>
</reference>
<evidence type="ECO:0000256" key="3">
    <source>
        <dbReference type="ARBA" id="ARBA00022676"/>
    </source>
</evidence>
<dbReference type="PANTHER" id="PTHR11214:SF364">
    <property type="entry name" value="HEXOSYLTRANSFERASE"/>
    <property type="match status" value="1"/>
</dbReference>
<dbReference type="GO" id="GO:0006493">
    <property type="term" value="P:protein O-linked glycosylation"/>
    <property type="evidence" value="ECO:0007669"/>
    <property type="project" value="TreeGrafter"/>
</dbReference>
<gene>
    <name evidence="11" type="ORF">HDID_LOCUS8090</name>
</gene>
<keyword evidence="9" id="KW-0472">Membrane</keyword>
<keyword evidence="3 10" id="KW-0328">Glycosyltransferase</keyword>
<dbReference type="Proteomes" id="UP000274504">
    <property type="component" value="Unassembled WGS sequence"/>
</dbReference>
<evidence type="ECO:0000256" key="1">
    <source>
        <dbReference type="ARBA" id="ARBA00004323"/>
    </source>
</evidence>
<dbReference type="OrthoDB" id="2139606at2759"/>
<keyword evidence="8 10" id="KW-0333">Golgi apparatus</keyword>
<evidence type="ECO:0000313" key="12">
    <source>
        <dbReference type="Proteomes" id="UP000274504"/>
    </source>
</evidence>
<proteinExistence type="inferred from homology"/>
<sequence>MYRFPTANIRNLPYDESCKWPPSDVSNITVDGTYDIAICVRLSRDFILDNQPKKYLLSDLFNVSEVNETVTFNNLPYLPREIWKKVKYPRIYDTYPQDVPMKEIVANIKAGRPVSYLPKYNFPITILETSKSVCSEGTEHDLVIIVKNAIYSTTVRSEFRDYMKNQSHMHPEIKVGYVFSVGLPRSHGGRQFIRAGHPVNLTGPAGDMLEHYVGKENELMETIKNEIVMYDDILLGDYEDTYFNLSWKTVTNLRWLSAFCDKIRNDFFMIIDDDHRMNLSAILEFKKSTPTSDLRTFIHGKIGFHDAAWRSPLGKWYLSYNEVPWNVMSPYPRGMSQLIGADIVDDMAIASAYTRYNYINEDVFLGLIARKLGITLKNVNNMYEHGDYLKHMKDKKSAMVALKAYFS</sequence>
<dbReference type="STRING" id="6216.A0A0R3SS59"/>
<comment type="subcellular location">
    <subcellularLocation>
        <location evidence="1 10">Golgi apparatus membrane</location>
        <topology evidence="1 10">Single-pass type II membrane protein</topology>
    </subcellularLocation>
</comment>
<evidence type="ECO:0000256" key="9">
    <source>
        <dbReference type="ARBA" id="ARBA00023136"/>
    </source>
</evidence>
<dbReference type="GO" id="GO:0000139">
    <property type="term" value="C:Golgi membrane"/>
    <property type="evidence" value="ECO:0007669"/>
    <property type="project" value="UniProtKB-SubCell"/>
</dbReference>
<reference evidence="11 12" key="2">
    <citation type="submission" date="2018-11" db="EMBL/GenBank/DDBJ databases">
        <authorList>
            <consortium name="Pathogen Informatics"/>
        </authorList>
    </citation>
    <scope>NUCLEOTIDE SEQUENCE [LARGE SCALE GENOMIC DNA]</scope>
</reference>
<keyword evidence="7" id="KW-1133">Transmembrane helix</keyword>
<evidence type="ECO:0000256" key="8">
    <source>
        <dbReference type="ARBA" id="ARBA00023034"/>
    </source>
</evidence>
<keyword evidence="5" id="KW-0812">Transmembrane</keyword>
<evidence type="ECO:0000256" key="10">
    <source>
        <dbReference type="RuleBase" id="RU363063"/>
    </source>
</evidence>
<dbReference type="Pfam" id="PF01762">
    <property type="entry name" value="Galactosyl_T"/>
    <property type="match status" value="1"/>
</dbReference>
<evidence type="ECO:0000313" key="13">
    <source>
        <dbReference type="WBParaSite" id="HDID_0000809201-mRNA-1"/>
    </source>
</evidence>
<evidence type="ECO:0000256" key="5">
    <source>
        <dbReference type="ARBA" id="ARBA00022692"/>
    </source>
</evidence>
<evidence type="ECO:0000256" key="2">
    <source>
        <dbReference type="ARBA" id="ARBA00008661"/>
    </source>
</evidence>
<name>A0A0R3SS59_HYMDI</name>
<evidence type="ECO:0000313" key="11">
    <source>
        <dbReference type="EMBL" id="VDL60408.1"/>
    </source>
</evidence>
<dbReference type="Gene3D" id="3.90.550.50">
    <property type="match status" value="1"/>
</dbReference>
<protein>
    <recommendedName>
        <fullName evidence="10">Hexosyltransferase</fullName>
        <ecNumber evidence="10">2.4.1.-</ecNumber>
    </recommendedName>
</protein>
<evidence type="ECO:0000256" key="4">
    <source>
        <dbReference type="ARBA" id="ARBA00022679"/>
    </source>
</evidence>